<dbReference type="Gene3D" id="1.10.260.40">
    <property type="entry name" value="lambda repressor-like DNA-binding domains"/>
    <property type="match status" value="1"/>
</dbReference>
<evidence type="ECO:0000259" key="2">
    <source>
        <dbReference type="PROSITE" id="PS50943"/>
    </source>
</evidence>
<organism evidence="3 4">
    <name type="scientific">Diplocloster modestus</name>
    <dbReference type="NCBI Taxonomy" id="2850322"/>
    <lineage>
        <taxon>Bacteria</taxon>
        <taxon>Bacillati</taxon>
        <taxon>Bacillota</taxon>
        <taxon>Clostridia</taxon>
        <taxon>Lachnospirales</taxon>
        <taxon>Lachnospiraceae</taxon>
        <taxon>Diplocloster</taxon>
    </lineage>
</organism>
<sequence>MIDHQNSIGSRIRYYRNIRKLTQKQLAESAGINEVTLRCYEAGKYQPRYDKVCNLCKVLGLRPEDLLNPPASKPKETVPMAYSCIQEETTYSISGPEISFSSYGESQDLVDEALRHLLALNRSGLLKALEQLELLGRIPEYRVK</sequence>
<dbReference type="SUPFAM" id="SSF47413">
    <property type="entry name" value="lambda repressor-like DNA-binding domains"/>
    <property type="match status" value="1"/>
</dbReference>
<feature type="domain" description="HTH cro/C1-type" evidence="2">
    <location>
        <begin position="12"/>
        <end position="66"/>
    </location>
</feature>
<dbReference type="Pfam" id="PF13560">
    <property type="entry name" value="HTH_31"/>
    <property type="match status" value="1"/>
</dbReference>
<reference evidence="3 4" key="1">
    <citation type="submission" date="2021-06" db="EMBL/GenBank/DDBJ databases">
        <title>Description of novel taxa of the family Lachnospiraceae.</title>
        <authorList>
            <person name="Chaplin A.V."/>
            <person name="Sokolova S.R."/>
            <person name="Pikina A.P."/>
            <person name="Korzhanova M."/>
            <person name="Belova V."/>
            <person name="Korostin D."/>
            <person name="Efimov B.A."/>
        </authorList>
    </citation>
    <scope>NUCLEOTIDE SEQUENCE [LARGE SCALE GENOMIC DNA]</scope>
    <source>
        <strain evidence="3 4">ASD4241</strain>
    </source>
</reference>
<name>A0ABS6K6L9_9FIRM</name>
<gene>
    <name evidence="3" type="ORF">KTH90_09015</name>
</gene>
<dbReference type="InterPro" id="IPR010982">
    <property type="entry name" value="Lambda_DNA-bd_dom_sf"/>
</dbReference>
<dbReference type="PANTHER" id="PTHR46797:SF1">
    <property type="entry name" value="METHYLPHOSPHONATE SYNTHASE"/>
    <property type="match status" value="1"/>
</dbReference>
<dbReference type="CDD" id="cd00093">
    <property type="entry name" value="HTH_XRE"/>
    <property type="match status" value="1"/>
</dbReference>
<accession>A0ABS6K6L9</accession>
<protein>
    <submittedName>
        <fullName evidence="3">Helix-turn-helix transcriptional regulator</fullName>
    </submittedName>
</protein>
<dbReference type="RefSeq" id="WP_238726664.1">
    <property type="nucleotide sequence ID" value="NZ_JAHQCX010000005.1"/>
</dbReference>
<dbReference type="InterPro" id="IPR050807">
    <property type="entry name" value="TransReg_Diox_bact_type"/>
</dbReference>
<evidence type="ECO:0000256" key="1">
    <source>
        <dbReference type="ARBA" id="ARBA00023125"/>
    </source>
</evidence>
<evidence type="ECO:0000313" key="3">
    <source>
        <dbReference type="EMBL" id="MBU9726154.1"/>
    </source>
</evidence>
<dbReference type="Proteomes" id="UP001314681">
    <property type="component" value="Unassembled WGS sequence"/>
</dbReference>
<evidence type="ECO:0000313" key="4">
    <source>
        <dbReference type="Proteomes" id="UP001314681"/>
    </source>
</evidence>
<dbReference type="SMART" id="SM00530">
    <property type="entry name" value="HTH_XRE"/>
    <property type="match status" value="1"/>
</dbReference>
<dbReference type="PROSITE" id="PS50943">
    <property type="entry name" value="HTH_CROC1"/>
    <property type="match status" value="1"/>
</dbReference>
<keyword evidence="1" id="KW-0238">DNA-binding</keyword>
<keyword evidence="4" id="KW-1185">Reference proteome</keyword>
<dbReference type="PANTHER" id="PTHR46797">
    <property type="entry name" value="HTH-TYPE TRANSCRIPTIONAL REGULATOR"/>
    <property type="match status" value="1"/>
</dbReference>
<proteinExistence type="predicted"/>
<comment type="caution">
    <text evidence="3">The sequence shown here is derived from an EMBL/GenBank/DDBJ whole genome shotgun (WGS) entry which is preliminary data.</text>
</comment>
<dbReference type="InterPro" id="IPR001387">
    <property type="entry name" value="Cro/C1-type_HTH"/>
</dbReference>
<dbReference type="EMBL" id="JAHQCX010000005">
    <property type="protein sequence ID" value="MBU9726154.1"/>
    <property type="molecule type" value="Genomic_DNA"/>
</dbReference>